<dbReference type="AlphaFoldDB" id="V5D376"/>
<protein>
    <submittedName>
        <fullName evidence="1">Uncharacterized protein</fullName>
    </submittedName>
</protein>
<gene>
    <name evidence="1" type="ORF">TCDM_10449</name>
</gene>
<name>V5D376_TRYCR</name>
<organism evidence="1 2">
    <name type="scientific">Trypanosoma cruzi Dm28c</name>
    <dbReference type="NCBI Taxonomy" id="1416333"/>
    <lineage>
        <taxon>Eukaryota</taxon>
        <taxon>Discoba</taxon>
        <taxon>Euglenozoa</taxon>
        <taxon>Kinetoplastea</taxon>
        <taxon>Metakinetoplastina</taxon>
        <taxon>Trypanosomatida</taxon>
        <taxon>Trypanosomatidae</taxon>
        <taxon>Trypanosoma</taxon>
        <taxon>Schizotrypanum</taxon>
    </lineage>
</organism>
<comment type="caution">
    <text evidence="1">The sequence shown here is derived from an EMBL/GenBank/DDBJ whole genome shotgun (WGS) entry which is preliminary data.</text>
</comment>
<reference evidence="1 2" key="1">
    <citation type="journal article" date="2014" name="Genome Announc.">
        <title>Trypanosoma cruzi Clone Dm28c Draft Genome Sequence.</title>
        <authorList>
            <person name="Grisard E.C."/>
            <person name="Teixeira S.M."/>
            <person name="de Almeida L.G."/>
            <person name="Stoco P.H."/>
            <person name="Gerber A.L."/>
            <person name="Talavera-Lopez C."/>
            <person name="Lima O.C."/>
            <person name="Andersson B."/>
            <person name="de Vasconcelos A.T."/>
        </authorList>
    </citation>
    <scope>NUCLEOTIDE SEQUENCE [LARGE SCALE GENOMIC DNA]</scope>
    <source>
        <strain evidence="1 2">Dm28c</strain>
    </source>
</reference>
<accession>V5D376</accession>
<evidence type="ECO:0000313" key="2">
    <source>
        <dbReference type="Proteomes" id="UP000017861"/>
    </source>
</evidence>
<dbReference type="EMBL" id="AYLP01000226">
    <property type="protein sequence ID" value="ESS61941.1"/>
    <property type="molecule type" value="Genomic_DNA"/>
</dbReference>
<dbReference type="OrthoDB" id="10466370at2759"/>
<evidence type="ECO:0000313" key="1">
    <source>
        <dbReference type="EMBL" id="ESS61941.1"/>
    </source>
</evidence>
<proteinExistence type="predicted"/>
<dbReference type="Proteomes" id="UP000017861">
    <property type="component" value="Unassembled WGS sequence"/>
</dbReference>
<dbReference type="VEuPathDB" id="TriTrypDB:TCDM_10449"/>
<sequence>MRASPESFLTSWTHTIIGNRRRTRLSFPSTVWSRGRERWKQSGVSPIMKLGRTLLQEFRMQLTMASEPDIPVFNIRARHRSAVNEADTFARAIPIPLERRGTQILSRCQLCGVYGHEASANKVRDVTGGRYSQRGRPSRIGEGLLAASYESGRRQLHSFHHLPPFGKDVAPHRRHSTRYYKWLNAMVEKGNGAYLLTTLECGTAKHFDPFDLPQNTQFDICGGTPQC</sequence>